<evidence type="ECO:0000256" key="1">
    <source>
        <dbReference type="ARBA" id="ARBA00006484"/>
    </source>
</evidence>
<protein>
    <submittedName>
        <fullName evidence="4">Uncharacterized protein</fullName>
    </submittedName>
</protein>
<dbReference type="PROSITE" id="PS00061">
    <property type="entry name" value="ADH_SHORT"/>
    <property type="match status" value="1"/>
</dbReference>
<evidence type="ECO:0000256" key="2">
    <source>
        <dbReference type="ARBA" id="ARBA00022857"/>
    </source>
</evidence>
<dbReference type="Gene3D" id="3.40.50.720">
    <property type="entry name" value="NAD(P)-binding Rossmann-like Domain"/>
    <property type="match status" value="1"/>
</dbReference>
<dbReference type="GO" id="GO:0005737">
    <property type="term" value="C:cytoplasm"/>
    <property type="evidence" value="ECO:0007669"/>
    <property type="project" value="TreeGrafter"/>
</dbReference>
<dbReference type="AlphaFoldDB" id="A0A6A6FLT0"/>
<dbReference type="InterPro" id="IPR036291">
    <property type="entry name" value="NAD(P)-bd_dom_sf"/>
</dbReference>
<comment type="similarity">
    <text evidence="1">Belongs to the short-chain dehydrogenases/reductases (SDR) family.</text>
</comment>
<accession>A0A6A6FLT0</accession>
<reference evidence="4" key="1">
    <citation type="journal article" date="2020" name="Stud. Mycol.">
        <title>101 Dothideomycetes genomes: a test case for predicting lifestyles and emergence of pathogens.</title>
        <authorList>
            <person name="Haridas S."/>
            <person name="Albert R."/>
            <person name="Binder M."/>
            <person name="Bloem J."/>
            <person name="Labutti K."/>
            <person name="Salamov A."/>
            <person name="Andreopoulos B."/>
            <person name="Baker S."/>
            <person name="Barry K."/>
            <person name="Bills G."/>
            <person name="Bluhm B."/>
            <person name="Cannon C."/>
            <person name="Castanera R."/>
            <person name="Culley D."/>
            <person name="Daum C."/>
            <person name="Ezra D."/>
            <person name="Gonzalez J."/>
            <person name="Henrissat B."/>
            <person name="Kuo A."/>
            <person name="Liang C."/>
            <person name="Lipzen A."/>
            <person name="Lutzoni F."/>
            <person name="Magnuson J."/>
            <person name="Mondo S."/>
            <person name="Nolan M."/>
            <person name="Ohm R."/>
            <person name="Pangilinan J."/>
            <person name="Park H.-J."/>
            <person name="Ramirez L."/>
            <person name="Alfaro M."/>
            <person name="Sun H."/>
            <person name="Tritt A."/>
            <person name="Yoshinaga Y."/>
            <person name="Zwiers L.-H."/>
            <person name="Turgeon B."/>
            <person name="Goodwin S."/>
            <person name="Spatafora J."/>
            <person name="Crous P."/>
            <person name="Grigoriev I."/>
        </authorList>
    </citation>
    <scope>NUCLEOTIDE SEQUENCE</scope>
    <source>
        <strain evidence="4">SCOH1-5</strain>
    </source>
</reference>
<dbReference type="InterPro" id="IPR002347">
    <property type="entry name" value="SDR_fam"/>
</dbReference>
<dbReference type="InterPro" id="IPR020904">
    <property type="entry name" value="Sc_DH/Rdtase_CS"/>
</dbReference>
<name>A0A6A6FLT0_9PEZI</name>
<gene>
    <name evidence="4" type="ORF">CERZMDRAFT_37692</name>
</gene>
<dbReference type="OrthoDB" id="37659at2759"/>
<dbReference type="PANTHER" id="PTHR44229">
    <property type="entry name" value="15-HYDROXYPROSTAGLANDIN DEHYDROGENASE [NAD(+)]"/>
    <property type="match status" value="1"/>
</dbReference>
<proteinExistence type="inferred from homology"/>
<keyword evidence="2" id="KW-0521">NADP</keyword>
<keyword evidence="3" id="KW-0560">Oxidoreductase</keyword>
<keyword evidence="5" id="KW-1185">Reference proteome</keyword>
<evidence type="ECO:0000313" key="4">
    <source>
        <dbReference type="EMBL" id="KAF2214425.1"/>
    </source>
</evidence>
<dbReference type="GO" id="GO:0016616">
    <property type="term" value="F:oxidoreductase activity, acting on the CH-OH group of donors, NAD or NADP as acceptor"/>
    <property type="evidence" value="ECO:0007669"/>
    <property type="project" value="TreeGrafter"/>
</dbReference>
<dbReference type="SUPFAM" id="SSF51735">
    <property type="entry name" value="NAD(P)-binding Rossmann-fold domains"/>
    <property type="match status" value="1"/>
</dbReference>
<dbReference type="Pfam" id="PF00106">
    <property type="entry name" value="adh_short"/>
    <property type="match status" value="1"/>
</dbReference>
<dbReference type="EMBL" id="ML992668">
    <property type="protein sequence ID" value="KAF2214425.1"/>
    <property type="molecule type" value="Genomic_DNA"/>
</dbReference>
<dbReference type="Proteomes" id="UP000799539">
    <property type="component" value="Unassembled WGS sequence"/>
</dbReference>
<dbReference type="PANTHER" id="PTHR44229:SF4">
    <property type="entry name" value="15-HYDROXYPROSTAGLANDIN DEHYDROGENASE [NAD(+)]"/>
    <property type="match status" value="1"/>
</dbReference>
<evidence type="ECO:0000256" key="3">
    <source>
        <dbReference type="ARBA" id="ARBA00023002"/>
    </source>
</evidence>
<organism evidence="4 5">
    <name type="scientific">Cercospora zeae-maydis SCOH1-5</name>
    <dbReference type="NCBI Taxonomy" id="717836"/>
    <lineage>
        <taxon>Eukaryota</taxon>
        <taxon>Fungi</taxon>
        <taxon>Dikarya</taxon>
        <taxon>Ascomycota</taxon>
        <taxon>Pezizomycotina</taxon>
        <taxon>Dothideomycetes</taxon>
        <taxon>Dothideomycetidae</taxon>
        <taxon>Mycosphaerellales</taxon>
        <taxon>Mycosphaerellaceae</taxon>
        <taxon>Cercospora</taxon>
    </lineage>
</organism>
<dbReference type="PRINTS" id="PR00081">
    <property type="entry name" value="GDHRDH"/>
</dbReference>
<sequence>MGLATTKALVSQDSWTVHIIDVNPAHLSKVSKSSANVTAHQADVTDYSQLSDVFQKVHESHQRLDFVFANAGIVESTDFYEHQKNTPPPPPIIKSIDVNLNGVVLTSYLAQHYFRQSSHYGKGTQSLVLTASCGALYPSHYSPLYTASKHGVLGLGRAIAKHLFREGIRVNVICPGVVDTNLTSWAGFPPQLFTPAEQISKAVAQLVDAREDLVDANGRRIPVDQLYGLAVEVNVNKIYVREIPEFCDEEMKTIMGFTDPGNREGLVIKKDG</sequence>
<evidence type="ECO:0000313" key="5">
    <source>
        <dbReference type="Proteomes" id="UP000799539"/>
    </source>
</evidence>